<reference evidence="4 5" key="1">
    <citation type="submission" date="2022-04" db="EMBL/GenBank/DDBJ databases">
        <title>Genome diversity in the genus Frankia.</title>
        <authorList>
            <person name="Carlos-Shanley C."/>
            <person name="Hahn D."/>
        </authorList>
    </citation>
    <scope>NUCLEOTIDE SEQUENCE [LARGE SCALE GENOMIC DNA]</scope>
    <source>
        <strain evidence="4 5">Ag45/Mut15</strain>
    </source>
</reference>
<evidence type="ECO:0000256" key="1">
    <source>
        <dbReference type="ARBA" id="ARBA00010742"/>
    </source>
</evidence>
<comment type="caution">
    <text evidence="4">The sequence shown here is derived from an EMBL/GenBank/DDBJ whole genome shotgun (WGS) entry which is preliminary data.</text>
</comment>
<feature type="chain" id="PRO_5046546034" evidence="2">
    <location>
        <begin position="25"/>
        <end position="369"/>
    </location>
</feature>
<name>A0ABT0K4J0_9ACTN</name>
<keyword evidence="2" id="KW-0732">Signal</keyword>
<dbReference type="Proteomes" id="UP001201873">
    <property type="component" value="Unassembled WGS sequence"/>
</dbReference>
<comment type="similarity">
    <text evidence="1">Belongs to the bacterial solute-binding protein SsuA/TauA family.</text>
</comment>
<keyword evidence="5" id="KW-1185">Reference proteome</keyword>
<sequence>MFTRKKPWRLLQRASAATATIALAAVVAACGSDGGSSTGSGASPAAGGATSGSSVDLSGVSLKIGYQTADFPALLKASGLFEDTPYKFQIPIIAGPANQLAALYGKQIDVGQTGENTAAFEAANAATPWAENAAPIQGFAVTWTPDAPYLSAVYASRSSGIRSLADLRGKKIGFNYGGNIYAEYVIALQKSGLGLKDVRGVQFPSNQAAANAFLAGSLDAVVTSYSLVKKLVDSKDAVEIADMASLGLIGGSGWIARTDVLKNPAKLAAIKDFYGRLRTFYEKWIPTHEAEYVKVLVDQVGQKPDVAQVNWENARHSTFYRIGDPKFLRIQQVTVDAAFEYGGLKTDVAPKLGFNYTTVLDSVTTGPAS</sequence>
<dbReference type="PROSITE" id="PS51257">
    <property type="entry name" value="PROKAR_LIPOPROTEIN"/>
    <property type="match status" value="1"/>
</dbReference>
<organism evidence="4 5">
    <name type="scientific">Frankia umida</name>
    <dbReference type="NCBI Taxonomy" id="573489"/>
    <lineage>
        <taxon>Bacteria</taxon>
        <taxon>Bacillati</taxon>
        <taxon>Actinomycetota</taxon>
        <taxon>Actinomycetes</taxon>
        <taxon>Frankiales</taxon>
        <taxon>Frankiaceae</taxon>
        <taxon>Frankia</taxon>
    </lineage>
</organism>
<dbReference type="Pfam" id="PF12974">
    <property type="entry name" value="Phosphonate-bd"/>
    <property type="match status" value="1"/>
</dbReference>
<protein>
    <submittedName>
        <fullName evidence="4">ABC transporter substrate-binding protein</fullName>
    </submittedName>
</protein>
<proteinExistence type="inferred from homology"/>
<dbReference type="SUPFAM" id="SSF53850">
    <property type="entry name" value="Periplasmic binding protein-like II"/>
    <property type="match status" value="1"/>
</dbReference>
<dbReference type="Gene3D" id="3.40.190.10">
    <property type="entry name" value="Periplasmic binding protein-like II"/>
    <property type="match status" value="2"/>
</dbReference>
<evidence type="ECO:0000313" key="4">
    <source>
        <dbReference type="EMBL" id="MCK9878457.1"/>
    </source>
</evidence>
<evidence type="ECO:0000259" key="3">
    <source>
        <dbReference type="SMART" id="SM00062"/>
    </source>
</evidence>
<dbReference type="InterPro" id="IPR001638">
    <property type="entry name" value="Solute-binding_3/MltF_N"/>
</dbReference>
<feature type="domain" description="Solute-binding protein family 3/N-terminal" evidence="3">
    <location>
        <begin position="61"/>
        <end position="288"/>
    </location>
</feature>
<dbReference type="EMBL" id="JALKFT010000034">
    <property type="protein sequence ID" value="MCK9878457.1"/>
    <property type="molecule type" value="Genomic_DNA"/>
</dbReference>
<evidence type="ECO:0000256" key="2">
    <source>
        <dbReference type="SAM" id="SignalP"/>
    </source>
</evidence>
<dbReference type="SMART" id="SM00062">
    <property type="entry name" value="PBPb"/>
    <property type="match status" value="1"/>
</dbReference>
<gene>
    <name evidence="4" type="ORF">MXD59_22265</name>
</gene>
<accession>A0ABT0K4J0</accession>
<dbReference type="RefSeq" id="WP_248826558.1">
    <property type="nucleotide sequence ID" value="NZ_JALKFT010000034.1"/>
</dbReference>
<feature type="signal peptide" evidence="2">
    <location>
        <begin position="1"/>
        <end position="24"/>
    </location>
</feature>
<evidence type="ECO:0000313" key="5">
    <source>
        <dbReference type="Proteomes" id="UP001201873"/>
    </source>
</evidence>
<dbReference type="PANTHER" id="PTHR30024">
    <property type="entry name" value="ALIPHATIC SULFONATES-BINDING PROTEIN-RELATED"/>
    <property type="match status" value="1"/>
</dbReference>
<dbReference type="PANTHER" id="PTHR30024:SF48">
    <property type="entry name" value="ABC TRANSPORTER SUBSTRATE-BINDING PROTEIN"/>
    <property type="match status" value="1"/>
</dbReference>